<dbReference type="PANTHER" id="PTHR24321">
    <property type="entry name" value="DEHYDROGENASES, SHORT CHAIN"/>
    <property type="match status" value="1"/>
</dbReference>
<dbReference type="SMART" id="SM01007">
    <property type="entry name" value="Aldolase_II"/>
    <property type="match status" value="1"/>
</dbReference>
<dbReference type="NCBIfam" id="NF006196">
    <property type="entry name" value="PRK08324.2-4"/>
    <property type="match status" value="1"/>
</dbReference>
<dbReference type="PROSITE" id="PS00061">
    <property type="entry name" value="ADH_SHORT"/>
    <property type="match status" value="1"/>
</dbReference>
<dbReference type="SUPFAM" id="SSF53639">
    <property type="entry name" value="AraD/HMP-PK domain-like"/>
    <property type="match status" value="1"/>
</dbReference>
<organism evidence="4">
    <name type="scientific">hydrothermal vent metagenome</name>
    <dbReference type="NCBI Taxonomy" id="652676"/>
    <lineage>
        <taxon>unclassified sequences</taxon>
        <taxon>metagenomes</taxon>
        <taxon>ecological metagenomes</taxon>
    </lineage>
</organism>
<reference evidence="4" key="1">
    <citation type="submission" date="2015-10" db="EMBL/GenBank/DDBJ databases">
        <authorList>
            <person name="Gilbert D.G."/>
        </authorList>
    </citation>
    <scope>NUCLEOTIDE SEQUENCE</scope>
</reference>
<dbReference type="EMBL" id="FAXC01000004">
    <property type="protein sequence ID" value="CUV08128.1"/>
    <property type="molecule type" value="Genomic_DNA"/>
</dbReference>
<dbReference type="SUPFAM" id="SSF51735">
    <property type="entry name" value="NAD(P)-binding Rossmann-fold domains"/>
    <property type="match status" value="1"/>
</dbReference>
<dbReference type="FunFam" id="3.40.50.720:FF:000084">
    <property type="entry name" value="Short-chain dehydrogenase reductase"/>
    <property type="match status" value="1"/>
</dbReference>
<sequence length="657" mass="73552">MRNLWNSKEAKLFSKSKLQHRVYSSRLLGRNHELVLHGGGNTSVKGQYKTIFGDKIETLYIKGSGWDLISIEEDGFAPVDLNHLLRLSELDELSDSQMVVQQRLATLRPSAPNPSVEAILHALIPFTFVDHTHADAVLSITNTPNGRKKINEIYGDDILIIPYVMPGFILAKKIATMTKNIDWDKMRGMILMNHGVFSFGDDAKQSYDRMIQIVTKAEDYLKSAKVFRKYHNSNSKADLLALARIRKKASRLAGKPYIALLNDSTEAVGFSKMKAAKNLSLKGTLTPDHVIRTKPFAWVIKDNLDRSAKEFENRYTRYFEKNKKKGITKLDNGPKWALWPGHGTLCFGYSIKEAQIVYDINRHTIRAMQTSFNLHKWQPISFRNLFDVEYWELEQAKLKKDVQPPEFQGKIALITGAASGIGYACAKKLLENGCTVVGLDKDRKVMKLFQEYAGFKGVNSDLTKTNDVKKAVSSCVKAFGGIDILISNAGIFSSSAALEKIDDKKWNDDLDINLTSHHRILRECVPYLKAGIDPAVIFMGSRNVGAPGLGAGTYTVAKSGLTQMSRLAALELSKYSIRVNIVHPDCVYDTAVWTDKILKARAKQYGLSVAKYKRRNLLKTNVSSEDVAEWVTFLVSSKSTKTTGAQFPIDGGNERII</sequence>
<proteinExistence type="inferred from homology"/>
<dbReference type="InterPro" id="IPR002347">
    <property type="entry name" value="SDR_fam"/>
</dbReference>
<keyword evidence="2" id="KW-0560">Oxidoreductase</keyword>
<accession>A0A160VCR6</accession>
<comment type="similarity">
    <text evidence="1">Belongs to the short-chain dehydrogenases/reductases (SDR) family.</text>
</comment>
<dbReference type="PRINTS" id="PR00080">
    <property type="entry name" value="SDRFAMILY"/>
</dbReference>
<dbReference type="InterPro" id="IPR001303">
    <property type="entry name" value="Aldolase_II/adducin_N"/>
</dbReference>
<dbReference type="InterPro" id="IPR036409">
    <property type="entry name" value="Aldolase_II/adducin_N_sf"/>
</dbReference>
<evidence type="ECO:0000256" key="2">
    <source>
        <dbReference type="ARBA" id="ARBA00023002"/>
    </source>
</evidence>
<evidence type="ECO:0000256" key="1">
    <source>
        <dbReference type="ARBA" id="ARBA00006484"/>
    </source>
</evidence>
<dbReference type="InterPro" id="IPR020904">
    <property type="entry name" value="Sc_DH/Rdtase_CS"/>
</dbReference>
<feature type="domain" description="Class II aldolase/adducin N-terminal" evidence="3">
    <location>
        <begin position="20"/>
        <end position="221"/>
    </location>
</feature>
<dbReference type="Pfam" id="PF00596">
    <property type="entry name" value="Aldolase_II"/>
    <property type="match status" value="1"/>
</dbReference>
<name>A0A160VCR6_9ZZZZ</name>
<dbReference type="AlphaFoldDB" id="A0A160VCR6"/>
<dbReference type="GO" id="GO:0016491">
    <property type="term" value="F:oxidoreductase activity"/>
    <property type="evidence" value="ECO:0007669"/>
    <property type="project" value="UniProtKB-KW"/>
</dbReference>
<dbReference type="PANTHER" id="PTHR24321:SF14">
    <property type="entry name" value="SHORT-CHAIN TYPE DEHYDROGENASE_REDUCTASE BLR2146-RELATED"/>
    <property type="match status" value="1"/>
</dbReference>
<dbReference type="Gene3D" id="3.40.50.720">
    <property type="entry name" value="NAD(P)-binding Rossmann-like Domain"/>
    <property type="match status" value="1"/>
</dbReference>
<gene>
    <name evidence="4" type="ORF">MGWOODY_Mmi806</name>
</gene>
<dbReference type="Pfam" id="PF13561">
    <property type="entry name" value="adh_short_C2"/>
    <property type="match status" value="1"/>
</dbReference>
<evidence type="ECO:0000259" key="3">
    <source>
        <dbReference type="SMART" id="SM01007"/>
    </source>
</evidence>
<dbReference type="InterPro" id="IPR036291">
    <property type="entry name" value="NAD(P)-bd_dom_sf"/>
</dbReference>
<evidence type="ECO:0000313" key="4">
    <source>
        <dbReference type="EMBL" id="CUV08128.1"/>
    </source>
</evidence>
<dbReference type="PRINTS" id="PR00081">
    <property type="entry name" value="GDHRDH"/>
</dbReference>
<protein>
    <submittedName>
        <fullName evidence="4">Short chain dehydrogenase</fullName>
    </submittedName>
</protein>
<dbReference type="Gene3D" id="3.40.225.10">
    <property type="entry name" value="Class II aldolase/adducin N-terminal domain"/>
    <property type="match status" value="1"/>
</dbReference>